<name>A0AAP0NIE0_LIQFO</name>
<dbReference type="Proteomes" id="UP001415857">
    <property type="component" value="Unassembled WGS sequence"/>
</dbReference>
<comment type="caution">
    <text evidence="2">The sequence shown here is derived from an EMBL/GenBank/DDBJ whole genome shotgun (WGS) entry which is preliminary data.</text>
</comment>
<feature type="transmembrane region" description="Helical" evidence="1">
    <location>
        <begin position="58"/>
        <end position="79"/>
    </location>
</feature>
<evidence type="ECO:0000313" key="3">
    <source>
        <dbReference type="Proteomes" id="UP001415857"/>
    </source>
</evidence>
<keyword evidence="1" id="KW-0472">Membrane</keyword>
<keyword evidence="3" id="KW-1185">Reference proteome</keyword>
<dbReference type="AlphaFoldDB" id="A0AAP0NIE0"/>
<feature type="transmembrane region" description="Helical" evidence="1">
    <location>
        <begin position="119"/>
        <end position="137"/>
    </location>
</feature>
<dbReference type="EMBL" id="JBBPBK010000012">
    <property type="protein sequence ID" value="KAK9273370.1"/>
    <property type="molecule type" value="Genomic_DNA"/>
</dbReference>
<dbReference type="PANTHER" id="PTHR34115">
    <property type="entry name" value="PROTEIN, PUTATIVE-RELATED"/>
    <property type="match status" value="1"/>
</dbReference>
<organism evidence="2 3">
    <name type="scientific">Liquidambar formosana</name>
    <name type="common">Formosan gum</name>
    <dbReference type="NCBI Taxonomy" id="63359"/>
    <lineage>
        <taxon>Eukaryota</taxon>
        <taxon>Viridiplantae</taxon>
        <taxon>Streptophyta</taxon>
        <taxon>Embryophyta</taxon>
        <taxon>Tracheophyta</taxon>
        <taxon>Spermatophyta</taxon>
        <taxon>Magnoliopsida</taxon>
        <taxon>eudicotyledons</taxon>
        <taxon>Gunneridae</taxon>
        <taxon>Pentapetalae</taxon>
        <taxon>Saxifragales</taxon>
        <taxon>Altingiaceae</taxon>
        <taxon>Liquidambar</taxon>
    </lineage>
</organism>
<sequence>MNGPIDIPTTVVAETNFGNWEELGEGVVEKNKRSSDGMVEAHGRGCFAGGSSWVCFDAFVVVCWLFFAGCVSSLVSAIYKFLFSKPYFMAFSFLITILVGVLQVNNQTNNASPFLTHPANMWAFIIATCIYSFAFAATLRLPPDSSHSLLAGFVAFFSGALSVLSIVSMFVDPLWLGWLIAILWFLLLGRVACDLFLPFFQRLFSWLMGSNAMDQQSTRQSSVPV</sequence>
<dbReference type="InterPro" id="IPR053258">
    <property type="entry name" value="Ca-permeable_cation_channel"/>
</dbReference>
<proteinExistence type="predicted"/>
<protein>
    <submittedName>
        <fullName evidence="2">Uncharacterized protein</fullName>
    </submittedName>
</protein>
<feature type="transmembrane region" description="Helical" evidence="1">
    <location>
        <begin position="149"/>
        <end position="171"/>
    </location>
</feature>
<evidence type="ECO:0000313" key="2">
    <source>
        <dbReference type="EMBL" id="KAK9273370.1"/>
    </source>
</evidence>
<reference evidence="2 3" key="1">
    <citation type="journal article" date="2024" name="Plant J.">
        <title>Genome sequences and population genomics reveal climatic adaptation and genomic divergence between two closely related sweetgum species.</title>
        <authorList>
            <person name="Xu W.Q."/>
            <person name="Ren C.Q."/>
            <person name="Zhang X.Y."/>
            <person name="Comes H.P."/>
            <person name="Liu X.H."/>
            <person name="Li Y.G."/>
            <person name="Kettle C.J."/>
            <person name="Jalonen R."/>
            <person name="Gaisberger H."/>
            <person name="Ma Y.Z."/>
            <person name="Qiu Y.X."/>
        </authorList>
    </citation>
    <scope>NUCLEOTIDE SEQUENCE [LARGE SCALE GENOMIC DNA]</scope>
    <source>
        <strain evidence="2">Hangzhou</strain>
    </source>
</reference>
<feature type="transmembrane region" description="Helical" evidence="1">
    <location>
        <begin position="177"/>
        <end position="200"/>
    </location>
</feature>
<evidence type="ECO:0000256" key="1">
    <source>
        <dbReference type="SAM" id="Phobius"/>
    </source>
</evidence>
<dbReference type="PANTHER" id="PTHR34115:SF6">
    <property type="entry name" value="PROTEIN, PUTATIVE-RELATED"/>
    <property type="match status" value="1"/>
</dbReference>
<feature type="transmembrane region" description="Helical" evidence="1">
    <location>
        <begin position="86"/>
        <end position="104"/>
    </location>
</feature>
<accession>A0AAP0NIE0</accession>
<gene>
    <name evidence="2" type="ORF">L1049_018180</name>
</gene>
<keyword evidence="1" id="KW-0812">Transmembrane</keyword>
<keyword evidence="1" id="KW-1133">Transmembrane helix</keyword>